<protein>
    <submittedName>
        <fullName evidence="6">Transcriptional regulator with only HTH domain, AraC family</fullName>
    </submittedName>
</protein>
<feature type="transmembrane region" description="Helical" evidence="4">
    <location>
        <begin position="211"/>
        <end position="235"/>
    </location>
</feature>
<dbReference type="Proteomes" id="UP000029868">
    <property type="component" value="Unassembled WGS sequence"/>
</dbReference>
<dbReference type="PATRIC" id="fig|28229.3.peg.2795"/>
<dbReference type="EMBL" id="JQEC01000039">
    <property type="protein sequence ID" value="KGJ91920.1"/>
    <property type="molecule type" value="Genomic_DNA"/>
</dbReference>
<feature type="transmembrane region" description="Helical" evidence="4">
    <location>
        <begin position="97"/>
        <end position="120"/>
    </location>
</feature>
<dbReference type="PRINTS" id="PR00032">
    <property type="entry name" value="HTHARAC"/>
</dbReference>
<accession>A0A099KNV2</accession>
<dbReference type="SUPFAM" id="SSF46689">
    <property type="entry name" value="Homeodomain-like"/>
    <property type="match status" value="1"/>
</dbReference>
<dbReference type="SMART" id="SM00342">
    <property type="entry name" value="HTH_ARAC"/>
    <property type="match status" value="1"/>
</dbReference>
<proteinExistence type="predicted"/>
<comment type="caution">
    <text evidence="6">The sequence shown here is derived from an EMBL/GenBank/DDBJ whole genome shotgun (WGS) entry which is preliminary data.</text>
</comment>
<feature type="transmembrane region" description="Helical" evidence="4">
    <location>
        <begin position="140"/>
        <end position="164"/>
    </location>
</feature>
<keyword evidence="4" id="KW-0472">Membrane</keyword>
<dbReference type="Pfam" id="PF12833">
    <property type="entry name" value="HTH_18"/>
    <property type="match status" value="1"/>
</dbReference>
<organism evidence="6 7">
    <name type="scientific">Colwellia psychrerythraea</name>
    <name type="common">Vibrio psychroerythus</name>
    <dbReference type="NCBI Taxonomy" id="28229"/>
    <lineage>
        <taxon>Bacteria</taxon>
        <taxon>Pseudomonadati</taxon>
        <taxon>Pseudomonadota</taxon>
        <taxon>Gammaproteobacteria</taxon>
        <taxon>Alteromonadales</taxon>
        <taxon>Colwelliaceae</taxon>
        <taxon>Colwellia</taxon>
    </lineage>
</organism>
<dbReference type="InterPro" id="IPR020449">
    <property type="entry name" value="Tscrpt_reg_AraC-type_HTH"/>
</dbReference>
<dbReference type="InterPro" id="IPR018060">
    <property type="entry name" value="HTH_AraC"/>
</dbReference>
<evidence type="ECO:0000256" key="4">
    <source>
        <dbReference type="SAM" id="Phobius"/>
    </source>
</evidence>
<dbReference type="Gene3D" id="1.10.10.60">
    <property type="entry name" value="Homeodomain-like"/>
    <property type="match status" value="1"/>
</dbReference>
<dbReference type="InterPro" id="IPR018062">
    <property type="entry name" value="HTH_AraC-typ_CS"/>
</dbReference>
<evidence type="ECO:0000259" key="5">
    <source>
        <dbReference type="PROSITE" id="PS01124"/>
    </source>
</evidence>
<evidence type="ECO:0000313" key="6">
    <source>
        <dbReference type="EMBL" id="KGJ91920.1"/>
    </source>
</evidence>
<evidence type="ECO:0000313" key="7">
    <source>
        <dbReference type="Proteomes" id="UP000029868"/>
    </source>
</evidence>
<dbReference type="PANTHER" id="PTHR43280">
    <property type="entry name" value="ARAC-FAMILY TRANSCRIPTIONAL REGULATOR"/>
    <property type="match status" value="1"/>
</dbReference>
<evidence type="ECO:0000256" key="2">
    <source>
        <dbReference type="ARBA" id="ARBA00023125"/>
    </source>
</evidence>
<dbReference type="PROSITE" id="PS01124">
    <property type="entry name" value="HTH_ARAC_FAMILY_2"/>
    <property type="match status" value="1"/>
</dbReference>
<evidence type="ECO:0000256" key="1">
    <source>
        <dbReference type="ARBA" id="ARBA00023015"/>
    </source>
</evidence>
<keyword evidence="1" id="KW-0805">Transcription regulation</keyword>
<dbReference type="OrthoDB" id="345413at2"/>
<dbReference type="GO" id="GO:0043565">
    <property type="term" value="F:sequence-specific DNA binding"/>
    <property type="evidence" value="ECO:0007669"/>
    <property type="project" value="InterPro"/>
</dbReference>
<feature type="transmembrane region" description="Helical" evidence="4">
    <location>
        <begin position="6"/>
        <end position="26"/>
    </location>
</feature>
<gene>
    <name evidence="6" type="ORF">GAB14E_3077</name>
</gene>
<sequence length="378" mass="42755">MVNLLPTVLYSCMLGMTISALFDVFKRPKQRQNVFLKGLLLLLLIHLSGELFIYSGAYVYAPALAGAQLPFRVLLGPALYFYAHATMSPDKKIDKRIWALALSGPILVLLVMLPFIFMISPAEKLALANPLTRDPELWKIAVFTCLSATFVFILFTVLFLVMALKLHNSHRQQLMERFSEIEQRSLGWFRTVLVIWGVVWLMYAVEFSLGALGWFWFGSGVLLPILEVFALAIFIQQALSQKVLNESEKGLPRSSQTRAALLSADKMQLIAVKLERAMIDDKLFLQDNLSLNKLSESISETENHISETLSQFLHTKFFQFVNSFRVEEAKKALQDSDKLITSIAFDVGFNSKSTFNTAFKKIVGYSPTAYRNSLLDNK</sequence>
<keyword evidence="2" id="KW-0238">DNA-binding</keyword>
<dbReference type="PANTHER" id="PTHR43280:SF29">
    <property type="entry name" value="ARAC-FAMILY TRANSCRIPTIONAL REGULATOR"/>
    <property type="match status" value="1"/>
</dbReference>
<keyword evidence="3" id="KW-0804">Transcription</keyword>
<dbReference type="AlphaFoldDB" id="A0A099KNV2"/>
<reference evidence="6 7" key="1">
    <citation type="submission" date="2014-08" db="EMBL/GenBank/DDBJ databases">
        <title>Genomic and Phenotypic Diversity of Colwellia psychrerythraea strains from Disparate Marine Basins.</title>
        <authorList>
            <person name="Techtmann S.M."/>
            <person name="Stelling S.C."/>
            <person name="Utturkar S.M."/>
            <person name="Alshibli N."/>
            <person name="Harris A."/>
            <person name="Brown S.D."/>
            <person name="Hazen T.C."/>
        </authorList>
    </citation>
    <scope>NUCLEOTIDE SEQUENCE [LARGE SCALE GENOMIC DNA]</scope>
    <source>
        <strain evidence="6 7">GAB14E</strain>
    </source>
</reference>
<dbReference type="InterPro" id="IPR009057">
    <property type="entry name" value="Homeodomain-like_sf"/>
</dbReference>
<evidence type="ECO:0000256" key="3">
    <source>
        <dbReference type="ARBA" id="ARBA00023163"/>
    </source>
</evidence>
<dbReference type="GO" id="GO:0003700">
    <property type="term" value="F:DNA-binding transcription factor activity"/>
    <property type="evidence" value="ECO:0007669"/>
    <property type="project" value="InterPro"/>
</dbReference>
<keyword evidence="4" id="KW-0812">Transmembrane</keyword>
<keyword evidence="4" id="KW-1133">Transmembrane helix</keyword>
<feature type="transmembrane region" description="Helical" evidence="4">
    <location>
        <begin position="67"/>
        <end position="85"/>
    </location>
</feature>
<feature type="domain" description="HTH araC/xylS-type" evidence="5">
    <location>
        <begin position="285"/>
        <end position="373"/>
    </location>
</feature>
<name>A0A099KNV2_COLPS</name>
<feature type="transmembrane region" description="Helical" evidence="4">
    <location>
        <begin position="185"/>
        <end position="205"/>
    </location>
</feature>
<feature type="transmembrane region" description="Helical" evidence="4">
    <location>
        <begin position="38"/>
        <end position="61"/>
    </location>
</feature>
<dbReference type="PROSITE" id="PS00041">
    <property type="entry name" value="HTH_ARAC_FAMILY_1"/>
    <property type="match status" value="1"/>
</dbReference>